<comment type="caution">
    <text evidence="2">The sequence shown here is derived from an EMBL/GenBank/DDBJ whole genome shotgun (WGS) entry which is preliminary data.</text>
</comment>
<protein>
    <submittedName>
        <fullName evidence="2">Uncharacterized protein</fullName>
    </submittedName>
</protein>
<dbReference type="AlphaFoldDB" id="A0A1B7M194"/>
<feature type="transmembrane region" description="Helical" evidence="1">
    <location>
        <begin position="75"/>
        <end position="96"/>
    </location>
</feature>
<proteinExistence type="predicted"/>
<evidence type="ECO:0000313" key="3">
    <source>
        <dbReference type="Proteomes" id="UP000078292"/>
    </source>
</evidence>
<dbReference type="EMBL" id="LXEY01000012">
    <property type="protein sequence ID" value="OAV62378.1"/>
    <property type="molecule type" value="Genomic_DNA"/>
</dbReference>
<keyword evidence="3" id="KW-1185">Reference proteome</keyword>
<dbReference type="Proteomes" id="UP000078292">
    <property type="component" value="Unassembled WGS sequence"/>
</dbReference>
<feature type="transmembrane region" description="Helical" evidence="1">
    <location>
        <begin position="180"/>
        <end position="197"/>
    </location>
</feature>
<feature type="transmembrane region" description="Helical" evidence="1">
    <location>
        <begin position="32"/>
        <end position="54"/>
    </location>
</feature>
<accession>A0A1B7M194</accession>
<feature type="transmembrane region" description="Helical" evidence="1">
    <location>
        <begin position="116"/>
        <end position="133"/>
    </location>
</feature>
<feature type="transmembrane region" description="Helical" evidence="1">
    <location>
        <begin position="7"/>
        <end position="26"/>
    </location>
</feature>
<evidence type="ECO:0000256" key="1">
    <source>
        <dbReference type="SAM" id="Phobius"/>
    </source>
</evidence>
<keyword evidence="1" id="KW-1133">Transmembrane helix</keyword>
<gene>
    <name evidence="2" type="ORF">A6F49_06630</name>
</gene>
<sequence>MWTTTLIGAGLWFASRLFTILVSLFASANVTVPFFIIASAGAVVAFLAGTLAHTSARTDSPTAAATPHDPKNFRTLWVSVVVGTGLVILGMHIASYSVDSMRLSFSLIAQTIVRHFGPQTILTIMLLAVPLHIRLTQKVVVLPMAVFALLEVLPTFTGFIELSLNMSSEVATWLASRTSWLSTLAWVVAIVAIIVVYSRTDARRQASIDVRNPMDPVSNKH</sequence>
<feature type="transmembrane region" description="Helical" evidence="1">
    <location>
        <begin position="140"/>
        <end position="160"/>
    </location>
</feature>
<reference evidence="2 3" key="1">
    <citation type="submission" date="2016-04" db="EMBL/GenBank/DDBJ databases">
        <title>First whole genome shotgun sequence of the bacterium Enteractinococcus sp. strain UASWS1574.</title>
        <authorList>
            <person name="Crovadore J."/>
            <person name="Chablais R."/>
            <person name="Lefort F."/>
        </authorList>
    </citation>
    <scope>NUCLEOTIDE SEQUENCE [LARGE SCALE GENOMIC DNA]</scope>
    <source>
        <strain evidence="2 3">UASWS1574</strain>
    </source>
</reference>
<name>A0A1B7M194_9MICC</name>
<keyword evidence="1" id="KW-0812">Transmembrane</keyword>
<keyword evidence="1" id="KW-0472">Membrane</keyword>
<organism evidence="2 3">
    <name type="scientific">Enteractinococcus helveticum</name>
    <dbReference type="NCBI Taxonomy" id="1837282"/>
    <lineage>
        <taxon>Bacteria</taxon>
        <taxon>Bacillati</taxon>
        <taxon>Actinomycetota</taxon>
        <taxon>Actinomycetes</taxon>
        <taxon>Micrococcales</taxon>
        <taxon>Micrococcaceae</taxon>
    </lineage>
</organism>
<evidence type="ECO:0000313" key="2">
    <source>
        <dbReference type="EMBL" id="OAV62378.1"/>
    </source>
</evidence>